<evidence type="ECO:0000256" key="2">
    <source>
        <dbReference type="ARBA" id="ARBA00022692"/>
    </source>
</evidence>
<dbReference type="InterPro" id="IPR012919">
    <property type="entry name" value="SUN_dom"/>
</dbReference>
<dbReference type="InterPro" id="IPR045119">
    <property type="entry name" value="SUN1-5"/>
</dbReference>
<dbReference type="AlphaFoldDB" id="A0A5K1K7W2"/>
<gene>
    <name evidence="8" type="primary">G4MS03</name>
</gene>
<evidence type="ECO:0000256" key="3">
    <source>
        <dbReference type="ARBA" id="ARBA00022989"/>
    </source>
</evidence>
<feature type="compositionally biased region" description="Low complexity" evidence="5">
    <location>
        <begin position="40"/>
        <end position="49"/>
    </location>
</feature>
<evidence type="ECO:0000313" key="8">
    <source>
        <dbReference type="EMBL" id="VWP02295.1"/>
    </source>
</evidence>
<protein>
    <submittedName>
        <fullName evidence="8">NAD-dependent histone deacetylase SIR2</fullName>
    </submittedName>
</protein>
<dbReference type="PANTHER" id="PTHR12911">
    <property type="entry name" value="SAD1/UNC-84-LIKE PROTEIN-RELATED"/>
    <property type="match status" value="1"/>
</dbReference>
<reference evidence="8" key="1">
    <citation type="submission" date="2019-10" db="EMBL/GenBank/DDBJ databases">
        <authorList>
            <person name="Nor Muhammad N."/>
        </authorList>
    </citation>
    <scope>NUCLEOTIDE SEQUENCE</scope>
</reference>
<comment type="subcellular location">
    <subcellularLocation>
        <location evidence="1">Membrane</location>
    </subcellularLocation>
</comment>
<keyword evidence="3 6" id="KW-1133">Transmembrane helix</keyword>
<dbReference type="Gene3D" id="2.60.120.260">
    <property type="entry name" value="Galactose-binding domain-like"/>
    <property type="match status" value="1"/>
</dbReference>
<dbReference type="GO" id="GO:0034993">
    <property type="term" value="C:meiotic nuclear membrane microtubule tethering complex"/>
    <property type="evidence" value="ECO:0007669"/>
    <property type="project" value="TreeGrafter"/>
</dbReference>
<dbReference type="PANTHER" id="PTHR12911:SF8">
    <property type="entry name" value="KLAROID PROTEIN-RELATED"/>
    <property type="match status" value="1"/>
</dbReference>
<evidence type="ECO:0000256" key="4">
    <source>
        <dbReference type="ARBA" id="ARBA00023136"/>
    </source>
</evidence>
<feature type="compositionally biased region" description="Basic and acidic residues" evidence="5">
    <location>
        <begin position="14"/>
        <end position="24"/>
    </location>
</feature>
<organism evidence="8">
    <name type="scientific">Ganoderma boninense</name>
    <dbReference type="NCBI Taxonomy" id="34458"/>
    <lineage>
        <taxon>Eukaryota</taxon>
        <taxon>Fungi</taxon>
        <taxon>Dikarya</taxon>
        <taxon>Basidiomycota</taxon>
        <taxon>Agaricomycotina</taxon>
        <taxon>Agaricomycetes</taxon>
        <taxon>Polyporales</taxon>
        <taxon>Polyporaceae</taxon>
        <taxon>Ganoderma</taxon>
    </lineage>
</organism>
<evidence type="ECO:0000256" key="5">
    <source>
        <dbReference type="SAM" id="MobiDB-lite"/>
    </source>
</evidence>
<accession>A0A5K1K7W2</accession>
<feature type="compositionally biased region" description="Basic residues" evidence="5">
    <location>
        <begin position="1"/>
        <end position="13"/>
    </location>
</feature>
<keyword evidence="4 6" id="KW-0472">Membrane</keyword>
<feature type="domain" description="SUN" evidence="7">
    <location>
        <begin position="138"/>
        <end position="345"/>
    </location>
</feature>
<evidence type="ECO:0000259" key="7">
    <source>
        <dbReference type="PROSITE" id="PS51469"/>
    </source>
</evidence>
<sequence length="346" mass="38574">MQHSSRNRKKKKERSIFDASHFEESNDSGSSGTEVKQVRFRWSSTQSRSTRTRGSKPISRSLPTLCAIFLVLLPLLVISVYLSIPITGFDKHFLSLLSAALNFTGSLNEVVSPSFVHTRKVVRTPKVVHTPQIVRTPEVQVPPHIAEYVQRAISTALKSTIQRPDFALRTHGSIVIPSLSTSTDNLECELDDVLDENFGTPSCCFLPGHRSQITVRLSQLIRPTHITINYTPPRRAMANHAPQHMVLWGLIDGTANTALFNSLLRFREDHTSLGDGPSLAGHFTFLPFANFTFDLRAAYPVQTFPIHPEVVFSRMSSGLYIVEVRSNWGGNSSGICHIHLHGEEVV</sequence>
<dbReference type="EMBL" id="LR730093">
    <property type="protein sequence ID" value="VWP02295.1"/>
    <property type="molecule type" value="Genomic_DNA"/>
</dbReference>
<evidence type="ECO:0000256" key="1">
    <source>
        <dbReference type="ARBA" id="ARBA00004370"/>
    </source>
</evidence>
<feature type="transmembrane region" description="Helical" evidence="6">
    <location>
        <begin position="62"/>
        <end position="84"/>
    </location>
</feature>
<dbReference type="GO" id="GO:0043495">
    <property type="term" value="F:protein-membrane adaptor activity"/>
    <property type="evidence" value="ECO:0007669"/>
    <property type="project" value="TreeGrafter"/>
</dbReference>
<feature type="region of interest" description="Disordered" evidence="5">
    <location>
        <begin position="1"/>
        <end position="57"/>
    </location>
</feature>
<evidence type="ECO:0000256" key="6">
    <source>
        <dbReference type="SAM" id="Phobius"/>
    </source>
</evidence>
<keyword evidence="2 6" id="KW-0812">Transmembrane</keyword>
<name>A0A5K1K7W2_9APHY</name>
<dbReference type="PROSITE" id="PS51469">
    <property type="entry name" value="SUN"/>
    <property type="match status" value="1"/>
</dbReference>
<proteinExistence type="predicted"/>